<feature type="transmembrane region" description="Helical" evidence="8">
    <location>
        <begin position="116"/>
        <end position="149"/>
    </location>
</feature>
<evidence type="ECO:0000313" key="10">
    <source>
        <dbReference type="EMBL" id="SEW27024.1"/>
    </source>
</evidence>
<evidence type="ECO:0000313" key="11">
    <source>
        <dbReference type="Proteomes" id="UP000199650"/>
    </source>
</evidence>
<keyword evidence="5 8" id="KW-0812">Transmembrane</keyword>
<name>A0A1I0QIS9_9RHOB</name>
<feature type="transmembrane region" description="Helical" evidence="8">
    <location>
        <begin position="399"/>
        <end position="421"/>
    </location>
</feature>
<organism evidence="10 11">
    <name type="scientific">Aliiroseovarius sediminilitoris</name>
    <dbReference type="NCBI Taxonomy" id="1173584"/>
    <lineage>
        <taxon>Bacteria</taxon>
        <taxon>Pseudomonadati</taxon>
        <taxon>Pseudomonadota</taxon>
        <taxon>Alphaproteobacteria</taxon>
        <taxon>Rhodobacterales</taxon>
        <taxon>Paracoccaceae</taxon>
        <taxon>Aliiroseovarius</taxon>
    </lineage>
</organism>
<keyword evidence="6 8" id="KW-1133">Transmembrane helix</keyword>
<dbReference type="InterPro" id="IPR038731">
    <property type="entry name" value="RgtA/B/C-like"/>
</dbReference>
<dbReference type="GO" id="GO:0005886">
    <property type="term" value="C:plasma membrane"/>
    <property type="evidence" value="ECO:0007669"/>
    <property type="project" value="UniProtKB-SubCell"/>
</dbReference>
<accession>A0A1I0QIS9</accession>
<gene>
    <name evidence="10" type="ORF">SAMN05444851_2605</name>
</gene>
<reference evidence="10 11" key="1">
    <citation type="submission" date="2016-10" db="EMBL/GenBank/DDBJ databases">
        <authorList>
            <person name="de Groot N.N."/>
        </authorList>
    </citation>
    <scope>NUCLEOTIDE SEQUENCE [LARGE SCALE GENOMIC DNA]</scope>
    <source>
        <strain evidence="10 11">DSM 29439</strain>
    </source>
</reference>
<feature type="transmembrane region" description="Helical" evidence="8">
    <location>
        <begin position="342"/>
        <end position="363"/>
    </location>
</feature>
<dbReference type="RefSeq" id="WP_091431152.1">
    <property type="nucleotide sequence ID" value="NZ_FOJB01000001.1"/>
</dbReference>
<evidence type="ECO:0000256" key="4">
    <source>
        <dbReference type="ARBA" id="ARBA00022679"/>
    </source>
</evidence>
<keyword evidence="7 8" id="KW-0472">Membrane</keyword>
<evidence type="ECO:0000256" key="6">
    <source>
        <dbReference type="ARBA" id="ARBA00022989"/>
    </source>
</evidence>
<evidence type="ECO:0000256" key="2">
    <source>
        <dbReference type="ARBA" id="ARBA00022475"/>
    </source>
</evidence>
<dbReference type="PANTHER" id="PTHR33908">
    <property type="entry name" value="MANNOSYLTRANSFERASE YKCB-RELATED"/>
    <property type="match status" value="1"/>
</dbReference>
<dbReference type="Proteomes" id="UP000199650">
    <property type="component" value="Unassembled WGS sequence"/>
</dbReference>
<dbReference type="STRING" id="1173584.SAMN05444851_2605"/>
<evidence type="ECO:0000256" key="1">
    <source>
        <dbReference type="ARBA" id="ARBA00004651"/>
    </source>
</evidence>
<dbReference type="PANTHER" id="PTHR33908:SF3">
    <property type="entry name" value="UNDECAPRENYL PHOSPHATE-ALPHA-4-AMINO-4-DEOXY-L-ARABINOSE ARABINOSYL TRANSFERASE"/>
    <property type="match status" value="1"/>
</dbReference>
<feature type="transmembrane region" description="Helical" evidence="8">
    <location>
        <begin position="161"/>
        <end position="184"/>
    </location>
</feature>
<keyword evidence="4 10" id="KW-0808">Transferase</keyword>
<evidence type="ECO:0000256" key="3">
    <source>
        <dbReference type="ARBA" id="ARBA00022676"/>
    </source>
</evidence>
<dbReference type="GO" id="GO:0016763">
    <property type="term" value="F:pentosyltransferase activity"/>
    <property type="evidence" value="ECO:0007669"/>
    <property type="project" value="TreeGrafter"/>
</dbReference>
<feature type="transmembrane region" description="Helical" evidence="8">
    <location>
        <begin position="292"/>
        <end position="310"/>
    </location>
</feature>
<comment type="subcellular location">
    <subcellularLocation>
        <location evidence="1">Cell membrane</location>
        <topology evidence="1">Multi-pass membrane protein</topology>
    </subcellularLocation>
</comment>
<dbReference type="GO" id="GO:0010041">
    <property type="term" value="P:response to iron(III) ion"/>
    <property type="evidence" value="ECO:0007669"/>
    <property type="project" value="TreeGrafter"/>
</dbReference>
<dbReference type="InterPro" id="IPR050297">
    <property type="entry name" value="LipidA_mod_glycosyltrf_83"/>
</dbReference>
<keyword evidence="11" id="KW-1185">Reference proteome</keyword>
<dbReference type="GO" id="GO:0009103">
    <property type="term" value="P:lipopolysaccharide biosynthetic process"/>
    <property type="evidence" value="ECO:0007669"/>
    <property type="project" value="TreeGrafter"/>
</dbReference>
<feature type="domain" description="Glycosyltransferase RgtA/B/C/D-like" evidence="9">
    <location>
        <begin position="60"/>
        <end position="216"/>
    </location>
</feature>
<evidence type="ECO:0000256" key="7">
    <source>
        <dbReference type="ARBA" id="ARBA00023136"/>
    </source>
</evidence>
<dbReference type="EMBL" id="FOJB01000001">
    <property type="protein sequence ID" value="SEW27024.1"/>
    <property type="molecule type" value="Genomic_DNA"/>
</dbReference>
<keyword evidence="2" id="KW-1003">Cell membrane</keyword>
<evidence type="ECO:0000259" key="9">
    <source>
        <dbReference type="Pfam" id="PF13231"/>
    </source>
</evidence>
<dbReference type="OrthoDB" id="9810951at2"/>
<feature type="transmembrane region" description="Helical" evidence="8">
    <location>
        <begin position="259"/>
        <end position="280"/>
    </location>
</feature>
<protein>
    <submittedName>
        <fullName evidence="10">4-amino-4-deoxy-L-arabinose transferase</fullName>
    </submittedName>
</protein>
<evidence type="ECO:0000256" key="5">
    <source>
        <dbReference type="ARBA" id="ARBA00022692"/>
    </source>
</evidence>
<keyword evidence="3" id="KW-0328">Glycosyltransferase</keyword>
<feature type="transmembrane region" description="Helical" evidence="8">
    <location>
        <begin position="375"/>
        <end position="393"/>
    </location>
</feature>
<feature type="transmembrane region" description="Helical" evidence="8">
    <location>
        <begin position="205"/>
        <end position="226"/>
    </location>
</feature>
<proteinExistence type="predicted"/>
<dbReference type="AlphaFoldDB" id="A0A1I0QIS9"/>
<evidence type="ECO:0000256" key="8">
    <source>
        <dbReference type="SAM" id="Phobius"/>
    </source>
</evidence>
<feature type="transmembrane region" description="Helical" evidence="8">
    <location>
        <begin position="64"/>
        <end position="95"/>
    </location>
</feature>
<sequence length="523" mass="56537">MKPTVAALWTLVAFFLVAVAGTLLRPLTPIDETRYVAVAWEMWQSGNYFVPTKNYDIYTHKPPLLFWAINLIWMFTGVSELSARLVGPLFAVLAISLTGRLATKLWPDDATIGSRAIMVLAAMIIFAISGGLTMFDALLATTALAGFLALVNAVDTGDRRWWAAVGTALAMGVLAKGPVILVHVGPAMLLVPLWARSRQDRSWRWTLSGVGIALATALGVVALWLVPAILTGGPAYRDEILWTQSAGRISSSFAHARPWWWFTALLPLFLFPWFFVPAVWKAAFKARWRDAGLSLAAIWALSALFLFSLISGKQVHYLVPDLPAVALIVARLLPQGTTIRPAIAAAPLLLAAVAAILAGAGLIDLGSDTRLLEPTTNLLAWGLFMLAVCWMAVHQGGLSGALTLTLGTVLSLNVLIGVSAIHDVFDTKKIASIIAPYQEAGIAYVGRQYNAEFNFAGRLTSPVTEIIDPADLPAWLAKQPDGIVVGRPDELGPMWPPYRQILFRNAPHAIWRAADAPNSEPSS</sequence>
<dbReference type="Pfam" id="PF13231">
    <property type="entry name" value="PMT_2"/>
    <property type="match status" value="1"/>
</dbReference>